<dbReference type="EMBL" id="QBMC01000001">
    <property type="protein sequence ID" value="PZO23520.1"/>
    <property type="molecule type" value="Genomic_DNA"/>
</dbReference>
<dbReference type="SUPFAM" id="SSF52980">
    <property type="entry name" value="Restriction endonuclease-like"/>
    <property type="match status" value="1"/>
</dbReference>
<reference evidence="3 4" key="2">
    <citation type="submission" date="2018-06" db="EMBL/GenBank/DDBJ databases">
        <title>Metagenomic assembly of (sub)arctic Cyanobacteria and their associated microbiome from non-axenic cultures.</title>
        <authorList>
            <person name="Baurain D."/>
        </authorList>
    </citation>
    <scope>NUCLEOTIDE SEQUENCE [LARGE SCALE GENOMIC DNA]</scope>
    <source>
        <strain evidence="3">ULC129bin1</strain>
    </source>
</reference>
<protein>
    <recommendedName>
        <fullName evidence="2">Putative restriction endonuclease domain-containing protein</fullName>
    </recommendedName>
</protein>
<dbReference type="CDD" id="cd06260">
    <property type="entry name" value="DUF820-like"/>
    <property type="match status" value="1"/>
</dbReference>
<name>A0A2W4UW06_9CYAN</name>
<dbReference type="PANTHER" id="PTHR33352:SF2">
    <property type="entry name" value="SLL0995 PROTEIN"/>
    <property type="match status" value="1"/>
</dbReference>
<feature type="compositionally biased region" description="Low complexity" evidence="1">
    <location>
        <begin position="195"/>
        <end position="208"/>
    </location>
</feature>
<reference evidence="4" key="1">
    <citation type="submission" date="2018-04" db="EMBL/GenBank/DDBJ databases">
        <authorList>
            <person name="Cornet L."/>
        </authorList>
    </citation>
    <scope>NUCLEOTIDE SEQUENCE [LARGE SCALE GENOMIC DNA]</scope>
</reference>
<dbReference type="InterPro" id="IPR012296">
    <property type="entry name" value="Nuclease_put_TT1808"/>
</dbReference>
<organism evidence="3 4">
    <name type="scientific">Leptolyngbya foveolarum</name>
    <dbReference type="NCBI Taxonomy" id="47253"/>
    <lineage>
        <taxon>Bacteria</taxon>
        <taxon>Bacillati</taxon>
        <taxon>Cyanobacteriota</taxon>
        <taxon>Cyanophyceae</taxon>
        <taxon>Leptolyngbyales</taxon>
        <taxon>Leptolyngbyaceae</taxon>
        <taxon>Leptolyngbya group</taxon>
        <taxon>Leptolyngbya</taxon>
    </lineage>
</organism>
<dbReference type="Proteomes" id="UP000249354">
    <property type="component" value="Unassembled WGS sequence"/>
</dbReference>
<comment type="caution">
    <text evidence="3">The sequence shown here is derived from an EMBL/GenBank/DDBJ whole genome shotgun (WGS) entry which is preliminary data.</text>
</comment>
<feature type="domain" description="Putative restriction endonuclease" evidence="2">
    <location>
        <begin position="40"/>
        <end position="147"/>
    </location>
</feature>
<dbReference type="PANTHER" id="PTHR33352">
    <property type="entry name" value="SLR1095 PROTEIN"/>
    <property type="match status" value="1"/>
</dbReference>
<dbReference type="InterPro" id="IPR008538">
    <property type="entry name" value="Uma2"/>
</dbReference>
<gene>
    <name evidence="3" type="ORF">DCF25_00395</name>
</gene>
<evidence type="ECO:0000313" key="4">
    <source>
        <dbReference type="Proteomes" id="UP000249354"/>
    </source>
</evidence>
<dbReference type="Gene3D" id="3.90.1570.10">
    <property type="entry name" value="tt1808, chain A"/>
    <property type="match status" value="1"/>
</dbReference>
<sequence length="228" mass="26062">MVQQLSKTEIVYPDSDGQPMSDNTEQFQWIVDIKENIQALYKDDLDVFVAGDLLWYPVEGSNTIRQAPDTMVALGRPKGYRGSYMQWKEAGIAPQVVFEILSPGNRTGEMAKKFQFYQKYGVQEYYVYDPYDIELIGWQRAGQRLEIIPEINDWISPSLKIRFVMTAETLKIYRPDGKPFTNLAEAETAREQAEAQRNQAEAQRNQAQARAERLAAQLKALGIDPDEG</sequence>
<dbReference type="InterPro" id="IPR011335">
    <property type="entry name" value="Restrct_endonuc-II-like"/>
</dbReference>
<proteinExistence type="predicted"/>
<evidence type="ECO:0000256" key="1">
    <source>
        <dbReference type="SAM" id="MobiDB-lite"/>
    </source>
</evidence>
<dbReference type="AlphaFoldDB" id="A0A2W4UW06"/>
<dbReference type="Pfam" id="PF05685">
    <property type="entry name" value="Uma2"/>
    <property type="match status" value="1"/>
</dbReference>
<accession>A0A2W4UW06</accession>
<feature type="region of interest" description="Disordered" evidence="1">
    <location>
        <begin position="187"/>
        <end position="208"/>
    </location>
</feature>
<evidence type="ECO:0000259" key="2">
    <source>
        <dbReference type="Pfam" id="PF05685"/>
    </source>
</evidence>
<evidence type="ECO:0000313" key="3">
    <source>
        <dbReference type="EMBL" id="PZO23520.1"/>
    </source>
</evidence>